<protein>
    <recommendedName>
        <fullName evidence="3">Secreted protein</fullName>
    </recommendedName>
</protein>
<dbReference type="AlphaFoldDB" id="A0AAW1I5T5"/>
<name>A0AAW1I5T5_SAPOF</name>
<accession>A0AAW1I5T5</accession>
<sequence>MRPHNSSYRCNLIIKMFYYLLCTFLFPEMYSCPSSEHDGQLLASFIVQWNIETLHGQALGNIACNNTEFRKSSFVNPKLSPSRIKTKFVSFILILHPSCRKFLNHLLTTNSLSNRQSPSASSYSLLSSHLTPEFTVLHYDRREKPKRWKM</sequence>
<evidence type="ECO:0000313" key="1">
    <source>
        <dbReference type="EMBL" id="KAK9683958.1"/>
    </source>
</evidence>
<gene>
    <name evidence="1" type="ORF">RND81_10G177700</name>
</gene>
<comment type="caution">
    <text evidence="1">The sequence shown here is derived from an EMBL/GenBank/DDBJ whole genome shotgun (WGS) entry which is preliminary data.</text>
</comment>
<organism evidence="1 2">
    <name type="scientific">Saponaria officinalis</name>
    <name type="common">Common soapwort</name>
    <name type="synonym">Lychnis saponaria</name>
    <dbReference type="NCBI Taxonomy" id="3572"/>
    <lineage>
        <taxon>Eukaryota</taxon>
        <taxon>Viridiplantae</taxon>
        <taxon>Streptophyta</taxon>
        <taxon>Embryophyta</taxon>
        <taxon>Tracheophyta</taxon>
        <taxon>Spermatophyta</taxon>
        <taxon>Magnoliopsida</taxon>
        <taxon>eudicotyledons</taxon>
        <taxon>Gunneridae</taxon>
        <taxon>Pentapetalae</taxon>
        <taxon>Caryophyllales</taxon>
        <taxon>Caryophyllaceae</taxon>
        <taxon>Caryophylleae</taxon>
        <taxon>Saponaria</taxon>
    </lineage>
</organism>
<evidence type="ECO:0008006" key="3">
    <source>
        <dbReference type="Google" id="ProtNLM"/>
    </source>
</evidence>
<dbReference type="EMBL" id="JBDFQZ010000010">
    <property type="protein sequence ID" value="KAK9683958.1"/>
    <property type="molecule type" value="Genomic_DNA"/>
</dbReference>
<reference evidence="1" key="1">
    <citation type="submission" date="2024-03" db="EMBL/GenBank/DDBJ databases">
        <title>WGS assembly of Saponaria officinalis var. Norfolk2.</title>
        <authorList>
            <person name="Jenkins J."/>
            <person name="Shu S."/>
            <person name="Grimwood J."/>
            <person name="Barry K."/>
            <person name="Goodstein D."/>
            <person name="Schmutz J."/>
            <person name="Leebens-Mack J."/>
            <person name="Osbourn A."/>
        </authorList>
    </citation>
    <scope>NUCLEOTIDE SEQUENCE [LARGE SCALE GENOMIC DNA]</scope>
    <source>
        <strain evidence="1">JIC</strain>
    </source>
</reference>
<keyword evidence="2" id="KW-1185">Reference proteome</keyword>
<dbReference type="Proteomes" id="UP001443914">
    <property type="component" value="Unassembled WGS sequence"/>
</dbReference>
<evidence type="ECO:0000313" key="2">
    <source>
        <dbReference type="Proteomes" id="UP001443914"/>
    </source>
</evidence>
<proteinExistence type="predicted"/>